<feature type="domain" description="PARP-type" evidence="7">
    <location>
        <begin position="12"/>
        <end position="94"/>
    </location>
</feature>
<feature type="region of interest" description="Disordered" evidence="6">
    <location>
        <begin position="118"/>
        <end position="143"/>
    </location>
</feature>
<dbReference type="SUPFAM" id="SSF46966">
    <property type="entry name" value="Spectrin repeat"/>
    <property type="match status" value="1"/>
</dbReference>
<sequence length="554" mass="63063">MSEDESSNDLPYRAEYAKSGRSNCKGCKTSIAKDILRLAAMVQSPVYDGKVPNWYHFNCFFAKQRPKTIGDIQHFASLRYEDQEKIREKVGELSEIGRQDVCGFVQQKESADYYVPAAGASCPEPEPKAKGKGKSKKRAAANGADSHLKDFTVEYAKSSRAACRGCELKLAKVGTPEAEEGDIQVFLETEVKVKDETDGPPPEKKVKKEDAKEDKAQGEAYRKQMKKMFQYRDSLKSLKTTELTQILKYNKQDDAVGTERKLDRVADIMTCGALKRCSVCSKGQLVFKDNGYHCTGDLSEWAKCTYFDRTPPRVKCRIPEGLLDDYDFLERLLKKVILRKNTKSNTNRKPDDDMTEDIERVVGNLRVAGGRDRAGRPLVQLSTPPDVASFDRAQLDKSINYILSIFSDETKRRGLTFVVDAQKSNWRLSRMCVRHLLQEVNKLEGGVRRVTEWVLTKGEDLLTSHHQVGYDIASAEKLRREHEALELHCRDTYGQYAELLHKMQMSVQSGVAIPEDLQAQRDFMDFVIRSFATRLERRRNILISSARFYRLVSE</sequence>
<evidence type="ECO:0000256" key="2">
    <source>
        <dbReference type="ARBA" id="ARBA00022723"/>
    </source>
</evidence>
<keyword evidence="4" id="KW-0862">Zinc</keyword>
<comment type="subcellular location">
    <subcellularLocation>
        <location evidence="1">Nucleus</location>
    </subcellularLocation>
</comment>
<dbReference type="InterPro" id="IPR001510">
    <property type="entry name" value="Znf_PARP"/>
</dbReference>
<dbReference type="SUPFAM" id="SSF57716">
    <property type="entry name" value="Glucocorticoid receptor-like (DNA-binding domain)"/>
    <property type="match status" value="1"/>
</dbReference>
<evidence type="ECO:0000256" key="3">
    <source>
        <dbReference type="ARBA" id="ARBA00022771"/>
    </source>
</evidence>
<dbReference type="GO" id="GO:0005634">
    <property type="term" value="C:nucleus"/>
    <property type="evidence" value="ECO:0007669"/>
    <property type="project" value="UniProtKB-SubCell"/>
</dbReference>
<dbReference type="Gene3D" id="3.30.1740.10">
    <property type="entry name" value="Zinc finger, PARP-type"/>
    <property type="match status" value="2"/>
</dbReference>
<dbReference type="EMBL" id="CADCXU010004684">
    <property type="protein sequence ID" value="CAA9996602.1"/>
    <property type="molecule type" value="Genomic_DNA"/>
</dbReference>
<dbReference type="Pfam" id="PF00645">
    <property type="entry name" value="zf-PARP"/>
    <property type="match status" value="1"/>
</dbReference>
<reference evidence="8 9" key="1">
    <citation type="submission" date="2020-02" db="EMBL/GenBank/DDBJ databases">
        <authorList>
            <person name="Ferguson B K."/>
        </authorList>
    </citation>
    <scope>NUCLEOTIDE SEQUENCE [LARGE SCALE GENOMIC DNA]</scope>
</reference>
<dbReference type="InterPro" id="IPR049296">
    <property type="entry name" value="PARP1-like_PADR1_N"/>
</dbReference>
<dbReference type="GO" id="GO:0008270">
    <property type="term" value="F:zinc ion binding"/>
    <property type="evidence" value="ECO:0007669"/>
    <property type="project" value="UniProtKB-KW"/>
</dbReference>
<evidence type="ECO:0000256" key="6">
    <source>
        <dbReference type="SAM" id="MobiDB-lite"/>
    </source>
</evidence>
<keyword evidence="2" id="KW-0479">Metal-binding</keyword>
<dbReference type="GO" id="GO:0043325">
    <property type="term" value="F:phosphatidylinositol-3,4-bisphosphate binding"/>
    <property type="evidence" value="ECO:0007669"/>
    <property type="project" value="TreeGrafter"/>
</dbReference>
<evidence type="ECO:0000256" key="5">
    <source>
        <dbReference type="ARBA" id="ARBA00023242"/>
    </source>
</evidence>
<dbReference type="Pfam" id="PF21728">
    <property type="entry name" value="PADR1_N"/>
    <property type="match status" value="1"/>
</dbReference>
<feature type="compositionally biased region" description="Basic residues" evidence="6">
    <location>
        <begin position="130"/>
        <end position="139"/>
    </location>
</feature>
<dbReference type="Gene3D" id="2.20.25.630">
    <property type="match status" value="1"/>
</dbReference>
<feature type="region of interest" description="Disordered" evidence="6">
    <location>
        <begin position="193"/>
        <end position="219"/>
    </location>
</feature>
<dbReference type="SMART" id="SM01335">
    <property type="entry name" value="PADR1"/>
    <property type="match status" value="1"/>
</dbReference>
<dbReference type="OrthoDB" id="6609241at2759"/>
<proteinExistence type="predicted"/>
<dbReference type="GO" id="GO:0010314">
    <property type="term" value="F:phosphatidylinositol-5-phosphate binding"/>
    <property type="evidence" value="ECO:0007669"/>
    <property type="project" value="TreeGrafter"/>
</dbReference>
<dbReference type="AlphaFoldDB" id="A0A6H5G2N2"/>
<dbReference type="GO" id="GO:0032266">
    <property type="term" value="F:phosphatidylinositol-3-phosphate binding"/>
    <property type="evidence" value="ECO:0007669"/>
    <property type="project" value="TreeGrafter"/>
</dbReference>
<dbReference type="GO" id="GO:0070273">
    <property type="term" value="F:phosphatidylinositol-4-phosphate binding"/>
    <property type="evidence" value="ECO:0007669"/>
    <property type="project" value="TreeGrafter"/>
</dbReference>
<dbReference type="InterPro" id="IPR036957">
    <property type="entry name" value="Znf_PARP_sf"/>
</dbReference>
<name>A0A6H5G2N2_9HEMI</name>
<dbReference type="SMART" id="SM01336">
    <property type="entry name" value="zf-PARP"/>
    <property type="match status" value="1"/>
</dbReference>
<evidence type="ECO:0000256" key="4">
    <source>
        <dbReference type="ARBA" id="ARBA00022833"/>
    </source>
</evidence>
<dbReference type="PROSITE" id="PS52007">
    <property type="entry name" value="PADR1"/>
    <property type="match status" value="1"/>
</dbReference>
<feature type="domain" description="PARP-type" evidence="7">
    <location>
        <begin position="151"/>
        <end position="172"/>
    </location>
</feature>
<dbReference type="PANTHER" id="PTHR46607">
    <property type="entry name" value="SEC14 DOMAIN AND SPECTRIN REPEAT-CONTAINING PROTEIN 1"/>
    <property type="match status" value="1"/>
</dbReference>
<keyword evidence="5" id="KW-0539">Nucleus</keyword>
<accession>A0A6H5G2N2</accession>
<protein>
    <recommendedName>
        <fullName evidence="7">PARP-type domain-containing protein</fullName>
    </recommendedName>
</protein>
<gene>
    <name evidence="8" type="ORF">NTEN_LOCUS3090</name>
</gene>
<dbReference type="GO" id="GO:0005546">
    <property type="term" value="F:phosphatidylinositol-4,5-bisphosphate binding"/>
    <property type="evidence" value="ECO:0007669"/>
    <property type="project" value="TreeGrafter"/>
</dbReference>
<evidence type="ECO:0000259" key="7">
    <source>
        <dbReference type="PROSITE" id="PS50064"/>
    </source>
</evidence>
<dbReference type="PROSITE" id="PS00347">
    <property type="entry name" value="ZF_PARP_1"/>
    <property type="match status" value="1"/>
</dbReference>
<dbReference type="GO" id="GO:0003677">
    <property type="term" value="F:DNA binding"/>
    <property type="evidence" value="ECO:0007669"/>
    <property type="project" value="InterPro"/>
</dbReference>
<keyword evidence="9" id="KW-1185">Reference proteome</keyword>
<dbReference type="Gene3D" id="1.10.20.130">
    <property type="match status" value="1"/>
</dbReference>
<dbReference type="Proteomes" id="UP000479000">
    <property type="component" value="Unassembled WGS sequence"/>
</dbReference>
<dbReference type="InterPro" id="IPR038650">
    <property type="entry name" value="PADR1_C_dom_sf"/>
</dbReference>
<evidence type="ECO:0000313" key="9">
    <source>
        <dbReference type="Proteomes" id="UP000479000"/>
    </source>
</evidence>
<dbReference type="Pfam" id="PF08063">
    <property type="entry name" value="Zn_ribbon_PADR1"/>
    <property type="match status" value="1"/>
</dbReference>
<dbReference type="GO" id="GO:0080025">
    <property type="term" value="F:phosphatidylinositol-3,5-bisphosphate binding"/>
    <property type="evidence" value="ECO:0007669"/>
    <property type="project" value="TreeGrafter"/>
</dbReference>
<dbReference type="InterPro" id="IPR012982">
    <property type="entry name" value="PARP1-like_PADR1_Zn_ribbon"/>
</dbReference>
<dbReference type="PANTHER" id="PTHR46607:SF1">
    <property type="entry name" value="SEC14 DOMAIN AND SPECTRIN REPEAT-CONTAINING PROTEIN 1"/>
    <property type="match status" value="1"/>
</dbReference>
<keyword evidence="3" id="KW-0863">Zinc-finger</keyword>
<evidence type="ECO:0000313" key="8">
    <source>
        <dbReference type="EMBL" id="CAA9996602.1"/>
    </source>
</evidence>
<evidence type="ECO:0000256" key="1">
    <source>
        <dbReference type="ARBA" id="ARBA00004123"/>
    </source>
</evidence>
<dbReference type="PROSITE" id="PS50064">
    <property type="entry name" value="ZF_PARP_2"/>
    <property type="match status" value="2"/>
</dbReference>
<organism evidence="8 9">
    <name type="scientific">Nesidiocoris tenuis</name>
    <dbReference type="NCBI Taxonomy" id="355587"/>
    <lineage>
        <taxon>Eukaryota</taxon>
        <taxon>Metazoa</taxon>
        <taxon>Ecdysozoa</taxon>
        <taxon>Arthropoda</taxon>
        <taxon>Hexapoda</taxon>
        <taxon>Insecta</taxon>
        <taxon>Pterygota</taxon>
        <taxon>Neoptera</taxon>
        <taxon>Paraneoptera</taxon>
        <taxon>Hemiptera</taxon>
        <taxon>Heteroptera</taxon>
        <taxon>Panheteroptera</taxon>
        <taxon>Cimicomorpha</taxon>
        <taxon>Miridae</taxon>
        <taxon>Dicyphina</taxon>
        <taxon>Nesidiocoris</taxon>
    </lineage>
</organism>
<feature type="non-terminal residue" evidence="8">
    <location>
        <position position="554"/>
    </location>
</feature>